<dbReference type="Pfam" id="PF12675">
    <property type="entry name" value="DUF3795"/>
    <property type="match status" value="1"/>
</dbReference>
<dbReference type="RefSeq" id="WP_077863629.1">
    <property type="nucleotide sequence ID" value="NZ_LZYZ01000001.1"/>
</dbReference>
<evidence type="ECO:0000313" key="1">
    <source>
        <dbReference type="EMBL" id="OOM15848.1"/>
    </source>
</evidence>
<gene>
    <name evidence="1" type="ORF">CLOSAC_01190</name>
</gene>
<dbReference type="AlphaFoldDB" id="A0A1S8NHG0"/>
<protein>
    <recommendedName>
        <fullName evidence="3">DUF3795 domain-containing protein</fullName>
    </recommendedName>
</protein>
<accession>A0A1S8NHG0</accession>
<sequence>MFESRCGVCCNNCERKEKVNCSGCINMKKPFWGGECEVKHCCEKNNYNHCGECTVFPCDMLSNMGVEEGFDPAPKIEQCRKWAMNNED</sequence>
<comment type="caution">
    <text evidence="1">The sequence shown here is derived from an EMBL/GenBank/DDBJ whole genome shotgun (WGS) entry which is preliminary data.</text>
</comment>
<organism evidence="1 2">
    <name type="scientific">Clostridium saccharobutylicum</name>
    <dbReference type="NCBI Taxonomy" id="169679"/>
    <lineage>
        <taxon>Bacteria</taxon>
        <taxon>Bacillati</taxon>
        <taxon>Bacillota</taxon>
        <taxon>Clostridia</taxon>
        <taxon>Eubacteriales</taxon>
        <taxon>Clostridiaceae</taxon>
        <taxon>Clostridium</taxon>
    </lineage>
</organism>
<dbReference type="InterPro" id="IPR024227">
    <property type="entry name" value="DUF3795"/>
</dbReference>
<proteinExistence type="predicted"/>
<dbReference type="STRING" id="169679.CSACC_34550"/>
<reference evidence="1 2" key="1">
    <citation type="submission" date="2016-05" db="EMBL/GenBank/DDBJ databases">
        <title>Microbial solvent formation.</title>
        <authorList>
            <person name="Poehlein A."/>
            <person name="Montoya Solano J.D."/>
            <person name="Flitsch S."/>
            <person name="Krabben P."/>
            <person name="Duerre P."/>
            <person name="Daniel R."/>
        </authorList>
    </citation>
    <scope>NUCLEOTIDE SEQUENCE [LARGE SCALE GENOMIC DNA]</scope>
    <source>
        <strain evidence="1 2">L1-8</strain>
    </source>
</reference>
<evidence type="ECO:0000313" key="2">
    <source>
        <dbReference type="Proteomes" id="UP000191154"/>
    </source>
</evidence>
<dbReference type="Proteomes" id="UP000191154">
    <property type="component" value="Unassembled WGS sequence"/>
</dbReference>
<dbReference type="EMBL" id="LZYZ01000001">
    <property type="protein sequence ID" value="OOM15848.1"/>
    <property type="molecule type" value="Genomic_DNA"/>
</dbReference>
<evidence type="ECO:0008006" key="3">
    <source>
        <dbReference type="Google" id="ProtNLM"/>
    </source>
</evidence>
<name>A0A1S8NHG0_CLOSA</name>